<gene>
    <name evidence="1" type="ORF">COCNU_07G002930</name>
</gene>
<dbReference type="Proteomes" id="UP000797356">
    <property type="component" value="Chromosome 7"/>
</dbReference>
<reference evidence="1" key="2">
    <citation type="submission" date="2019-07" db="EMBL/GenBank/DDBJ databases">
        <authorList>
            <person name="Yang Y."/>
            <person name="Bocs S."/>
            <person name="Baudouin L."/>
        </authorList>
    </citation>
    <scope>NUCLEOTIDE SEQUENCE</scope>
    <source>
        <tissue evidence="1">Spear leaf of Hainan Tall coconut</tissue>
    </source>
</reference>
<evidence type="ECO:0000313" key="2">
    <source>
        <dbReference type="Proteomes" id="UP000797356"/>
    </source>
</evidence>
<keyword evidence="2" id="KW-1185">Reference proteome</keyword>
<evidence type="ECO:0000313" key="1">
    <source>
        <dbReference type="EMBL" id="KAG1354181.1"/>
    </source>
</evidence>
<comment type="caution">
    <text evidence="1">The sequence shown here is derived from an EMBL/GenBank/DDBJ whole genome shotgun (WGS) entry which is preliminary data.</text>
</comment>
<sequence length="131" mass="14271">MSSHYGGHPIICYSSNSKHNNNNKIGGGGTGVAYSAIQAQLPTKRRLAQLSHHVKPLSSRHFHYAAHQWRWSSSPLSHHHSIKKGKRPCLFSSLHPQVLQRILSLNSHCNGGSAIMSASSKTSTADLPSSK</sequence>
<dbReference type="AlphaFoldDB" id="A0A8K0IDT8"/>
<dbReference type="EMBL" id="CM017878">
    <property type="protein sequence ID" value="KAG1354181.1"/>
    <property type="molecule type" value="Genomic_DNA"/>
</dbReference>
<organism evidence="1 2">
    <name type="scientific">Cocos nucifera</name>
    <name type="common">Coconut palm</name>
    <dbReference type="NCBI Taxonomy" id="13894"/>
    <lineage>
        <taxon>Eukaryota</taxon>
        <taxon>Viridiplantae</taxon>
        <taxon>Streptophyta</taxon>
        <taxon>Embryophyta</taxon>
        <taxon>Tracheophyta</taxon>
        <taxon>Spermatophyta</taxon>
        <taxon>Magnoliopsida</taxon>
        <taxon>Liliopsida</taxon>
        <taxon>Arecaceae</taxon>
        <taxon>Arecoideae</taxon>
        <taxon>Cocoseae</taxon>
        <taxon>Attaleinae</taxon>
        <taxon>Cocos</taxon>
    </lineage>
</organism>
<proteinExistence type="predicted"/>
<accession>A0A8K0IDT8</accession>
<reference evidence="1" key="1">
    <citation type="journal article" date="2017" name="Gigascience">
        <title>The genome draft of coconut (Cocos nucifera).</title>
        <authorList>
            <person name="Xiao Y."/>
            <person name="Xu P."/>
            <person name="Fan H."/>
            <person name="Baudouin L."/>
            <person name="Xia W."/>
            <person name="Bocs S."/>
            <person name="Xu J."/>
            <person name="Li Q."/>
            <person name="Guo A."/>
            <person name="Zhou L."/>
            <person name="Li J."/>
            <person name="Wu Y."/>
            <person name="Ma Z."/>
            <person name="Armero A."/>
            <person name="Issali A.E."/>
            <person name="Liu N."/>
            <person name="Peng M."/>
            <person name="Yang Y."/>
        </authorList>
    </citation>
    <scope>NUCLEOTIDE SEQUENCE</scope>
    <source>
        <tissue evidence="1">Spear leaf of Hainan Tall coconut</tissue>
    </source>
</reference>
<name>A0A8K0IDT8_COCNU</name>
<protein>
    <submittedName>
        <fullName evidence="1">Uncharacterized protein</fullName>
    </submittedName>
</protein>